<evidence type="ECO:0000313" key="2">
    <source>
        <dbReference type="Proteomes" id="UP000308528"/>
    </source>
</evidence>
<accession>A0A4S4NAF2</accession>
<evidence type="ECO:0000313" key="1">
    <source>
        <dbReference type="EMBL" id="THH36294.1"/>
    </source>
</evidence>
<dbReference type="AlphaFoldDB" id="A0A4S4NAF2"/>
<proteinExistence type="predicted"/>
<organism evidence="1 2">
    <name type="scientific">Neolewinella litorea</name>
    <dbReference type="NCBI Taxonomy" id="2562452"/>
    <lineage>
        <taxon>Bacteria</taxon>
        <taxon>Pseudomonadati</taxon>
        <taxon>Bacteroidota</taxon>
        <taxon>Saprospiria</taxon>
        <taxon>Saprospirales</taxon>
        <taxon>Lewinellaceae</taxon>
        <taxon>Neolewinella</taxon>
    </lineage>
</organism>
<dbReference type="RefSeq" id="WP_136460273.1">
    <property type="nucleotide sequence ID" value="NZ_SRSF01000010.1"/>
</dbReference>
<sequence>MIDLRVNVDQVALLRCLIGNCVKIVWDINAFYFNTQTATYKLECRTELPEGARSQYDEIDYCKVFALEEAIEFENDSSKYWYKIIDTNTTVKSIYIIDVSHKFPEDKLIDLDLEYKKQNGVNNYTIGLIIITENGRIPAFITPSNFGFGWHPKFGYYSPNEIESLLNEITPYYTKRKI</sequence>
<protein>
    <submittedName>
        <fullName evidence="1">Uncharacterized protein</fullName>
    </submittedName>
</protein>
<keyword evidence="2" id="KW-1185">Reference proteome</keyword>
<comment type="caution">
    <text evidence="1">The sequence shown here is derived from an EMBL/GenBank/DDBJ whole genome shotgun (WGS) entry which is preliminary data.</text>
</comment>
<name>A0A4S4NAF2_9BACT</name>
<dbReference type="OrthoDB" id="5807460at2"/>
<reference evidence="1 2" key="1">
    <citation type="submission" date="2019-04" db="EMBL/GenBank/DDBJ databases">
        <title>Lewinella litorea sp. nov., isolated from a marine sand.</title>
        <authorList>
            <person name="Yoon J.-H."/>
        </authorList>
    </citation>
    <scope>NUCLEOTIDE SEQUENCE [LARGE SCALE GENOMIC DNA]</scope>
    <source>
        <strain evidence="1 2">HSMS-39</strain>
    </source>
</reference>
<gene>
    <name evidence="1" type="ORF">E4021_15400</name>
</gene>
<dbReference type="EMBL" id="SRSF01000010">
    <property type="protein sequence ID" value="THH36294.1"/>
    <property type="molecule type" value="Genomic_DNA"/>
</dbReference>
<dbReference type="Proteomes" id="UP000308528">
    <property type="component" value="Unassembled WGS sequence"/>
</dbReference>